<dbReference type="AlphaFoldDB" id="A0A2P2M8H8"/>
<name>A0A2P2M8H8_RHIMU</name>
<protein>
    <submittedName>
        <fullName evidence="1">Uncharacterized protein</fullName>
    </submittedName>
</protein>
<reference evidence="1" key="1">
    <citation type="submission" date="2018-02" db="EMBL/GenBank/DDBJ databases">
        <title>Rhizophora mucronata_Transcriptome.</title>
        <authorList>
            <person name="Meera S.P."/>
            <person name="Sreeshan A."/>
            <person name="Augustine A."/>
        </authorList>
    </citation>
    <scope>NUCLEOTIDE SEQUENCE</scope>
    <source>
        <tissue evidence="1">Leaf</tissue>
    </source>
</reference>
<sequence length="54" mass="6532">MLCCKFVHRICRSNHMLSNKDSSMIFQILHSPQHNFRFFLLEVKLKHILAKFSR</sequence>
<accession>A0A2P2M8H8</accession>
<dbReference type="EMBL" id="GGEC01046039">
    <property type="protein sequence ID" value="MBX26523.1"/>
    <property type="molecule type" value="Transcribed_RNA"/>
</dbReference>
<organism evidence="1">
    <name type="scientific">Rhizophora mucronata</name>
    <name type="common">Asiatic mangrove</name>
    <dbReference type="NCBI Taxonomy" id="61149"/>
    <lineage>
        <taxon>Eukaryota</taxon>
        <taxon>Viridiplantae</taxon>
        <taxon>Streptophyta</taxon>
        <taxon>Embryophyta</taxon>
        <taxon>Tracheophyta</taxon>
        <taxon>Spermatophyta</taxon>
        <taxon>Magnoliopsida</taxon>
        <taxon>eudicotyledons</taxon>
        <taxon>Gunneridae</taxon>
        <taxon>Pentapetalae</taxon>
        <taxon>rosids</taxon>
        <taxon>fabids</taxon>
        <taxon>Malpighiales</taxon>
        <taxon>Rhizophoraceae</taxon>
        <taxon>Rhizophora</taxon>
    </lineage>
</organism>
<proteinExistence type="predicted"/>
<evidence type="ECO:0000313" key="1">
    <source>
        <dbReference type="EMBL" id="MBX26523.1"/>
    </source>
</evidence>